<protein>
    <submittedName>
        <fullName evidence="2">Transposase</fullName>
    </submittedName>
</protein>
<sequence length="81" mass="9112">MQQVYAPCTKNLENLSYPGFSKATAPLSWAFFLCKAFSINEGIFSGRLEKYTNERAAETINNNSRMIKNITPPLGHLNTQL</sequence>
<keyword evidence="1" id="KW-1185">Reference proteome</keyword>
<name>A0A915KAM0_ROMCU</name>
<organism evidence="1 2">
    <name type="scientific">Romanomermis culicivorax</name>
    <name type="common">Nematode worm</name>
    <dbReference type="NCBI Taxonomy" id="13658"/>
    <lineage>
        <taxon>Eukaryota</taxon>
        <taxon>Metazoa</taxon>
        <taxon>Ecdysozoa</taxon>
        <taxon>Nematoda</taxon>
        <taxon>Enoplea</taxon>
        <taxon>Dorylaimia</taxon>
        <taxon>Mermithida</taxon>
        <taxon>Mermithoidea</taxon>
        <taxon>Mermithidae</taxon>
        <taxon>Romanomermis</taxon>
    </lineage>
</organism>
<dbReference type="WBParaSite" id="nRc.2.0.1.t35161-RA">
    <property type="protein sequence ID" value="nRc.2.0.1.t35161-RA"/>
    <property type="gene ID" value="nRc.2.0.1.g35161"/>
</dbReference>
<dbReference type="Proteomes" id="UP000887565">
    <property type="component" value="Unplaced"/>
</dbReference>
<accession>A0A915KAM0</accession>
<dbReference type="AlphaFoldDB" id="A0A915KAM0"/>
<evidence type="ECO:0000313" key="2">
    <source>
        <dbReference type="WBParaSite" id="nRc.2.0.1.t35161-RA"/>
    </source>
</evidence>
<evidence type="ECO:0000313" key="1">
    <source>
        <dbReference type="Proteomes" id="UP000887565"/>
    </source>
</evidence>
<proteinExistence type="predicted"/>
<reference evidence="2" key="1">
    <citation type="submission" date="2022-11" db="UniProtKB">
        <authorList>
            <consortium name="WormBaseParasite"/>
        </authorList>
    </citation>
    <scope>IDENTIFICATION</scope>
</reference>